<keyword evidence="2" id="KW-1185">Reference proteome</keyword>
<keyword evidence="1" id="KW-0378">Hydrolase</keyword>
<accession>A0ABW7AA20</accession>
<dbReference type="PANTHER" id="PTHR11803">
    <property type="entry name" value="2-IMINOBUTANOATE/2-IMINOPROPANOATE DEAMINASE RIDA"/>
    <property type="match status" value="1"/>
</dbReference>
<dbReference type="InterPro" id="IPR035959">
    <property type="entry name" value="RutC-like_sf"/>
</dbReference>
<evidence type="ECO:0000313" key="2">
    <source>
        <dbReference type="Proteomes" id="UP001603978"/>
    </source>
</evidence>
<sequence>MSRPPAPYSPARRAGDLLFVSGQLGYLPEGRLPEGLAAQARQALANLDEVLAEHGLSRDDVVKCQVFLSSIEDWAAFNTVYEEHFSRPYPARSALGVHLHPGALVEIEAVAARRTP</sequence>
<dbReference type="Proteomes" id="UP001603978">
    <property type="component" value="Unassembled WGS sequence"/>
</dbReference>
<proteinExistence type="predicted"/>
<dbReference type="InterPro" id="IPR006175">
    <property type="entry name" value="YjgF/YER057c/UK114"/>
</dbReference>
<dbReference type="Gene3D" id="3.30.1330.40">
    <property type="entry name" value="RutC-like"/>
    <property type="match status" value="1"/>
</dbReference>
<protein>
    <submittedName>
        <fullName evidence="1">RidA family protein</fullName>
        <ecNumber evidence="1">3.5.-.-</ecNumber>
    </submittedName>
</protein>
<dbReference type="CDD" id="cd00448">
    <property type="entry name" value="YjgF_YER057c_UK114_family"/>
    <property type="match status" value="1"/>
</dbReference>
<evidence type="ECO:0000313" key="1">
    <source>
        <dbReference type="EMBL" id="MFG1704192.1"/>
    </source>
</evidence>
<dbReference type="Pfam" id="PF01042">
    <property type="entry name" value="Ribonuc_L-PSP"/>
    <property type="match status" value="1"/>
</dbReference>
<name>A0ABW7AA20_9ACTN</name>
<dbReference type="EMBL" id="JBICRM010000007">
    <property type="protein sequence ID" value="MFG1704192.1"/>
    <property type="molecule type" value="Genomic_DNA"/>
</dbReference>
<gene>
    <name evidence="1" type="ORF">ACFLIM_13465</name>
</gene>
<organism evidence="1 2">
    <name type="scientific">Nonomuraea marmarensis</name>
    <dbReference type="NCBI Taxonomy" id="3351344"/>
    <lineage>
        <taxon>Bacteria</taxon>
        <taxon>Bacillati</taxon>
        <taxon>Actinomycetota</taxon>
        <taxon>Actinomycetes</taxon>
        <taxon>Streptosporangiales</taxon>
        <taxon>Streptosporangiaceae</taxon>
        <taxon>Nonomuraea</taxon>
    </lineage>
</organism>
<dbReference type="RefSeq" id="WP_393165019.1">
    <property type="nucleotide sequence ID" value="NZ_JBICRM010000007.1"/>
</dbReference>
<reference evidence="1 2" key="1">
    <citation type="submission" date="2024-10" db="EMBL/GenBank/DDBJ databases">
        <authorList>
            <person name="Topkara A.R."/>
            <person name="Saygin H."/>
        </authorList>
    </citation>
    <scope>NUCLEOTIDE SEQUENCE [LARGE SCALE GENOMIC DNA]</scope>
    <source>
        <strain evidence="1 2">M3C6</strain>
    </source>
</reference>
<dbReference type="PANTHER" id="PTHR11803:SF39">
    <property type="entry name" value="2-IMINOBUTANOATE_2-IMINOPROPANOATE DEAMINASE"/>
    <property type="match status" value="1"/>
</dbReference>
<dbReference type="SUPFAM" id="SSF55298">
    <property type="entry name" value="YjgF-like"/>
    <property type="match status" value="1"/>
</dbReference>
<comment type="caution">
    <text evidence="1">The sequence shown here is derived from an EMBL/GenBank/DDBJ whole genome shotgun (WGS) entry which is preliminary data.</text>
</comment>
<dbReference type="GO" id="GO:0016787">
    <property type="term" value="F:hydrolase activity"/>
    <property type="evidence" value="ECO:0007669"/>
    <property type="project" value="UniProtKB-KW"/>
</dbReference>
<dbReference type="EC" id="3.5.-.-" evidence="1"/>